<evidence type="ECO:0000256" key="6">
    <source>
        <dbReference type="SAM" id="MobiDB-lite"/>
    </source>
</evidence>
<dbReference type="EMBL" id="QZKI01000006">
    <property type="protein sequence ID" value="RJP75146.1"/>
    <property type="molecule type" value="Genomic_DNA"/>
</dbReference>
<keyword evidence="3" id="KW-0378">Hydrolase</keyword>
<keyword evidence="1" id="KW-0645">Protease</keyword>
<evidence type="ECO:0000256" key="1">
    <source>
        <dbReference type="ARBA" id="ARBA00022670"/>
    </source>
</evidence>
<keyword evidence="2" id="KW-0479">Metal-binding</keyword>
<dbReference type="InterPro" id="IPR000555">
    <property type="entry name" value="JAMM/MPN+_dom"/>
</dbReference>
<keyword evidence="4" id="KW-0862">Zinc</keyword>
<evidence type="ECO:0000256" key="4">
    <source>
        <dbReference type="ARBA" id="ARBA00022833"/>
    </source>
</evidence>
<gene>
    <name evidence="8" type="ORF">C4532_00970</name>
</gene>
<dbReference type="GO" id="GO:0006508">
    <property type="term" value="P:proteolysis"/>
    <property type="evidence" value="ECO:0007669"/>
    <property type="project" value="UniProtKB-KW"/>
</dbReference>
<comment type="caution">
    <text evidence="8">The sequence shown here is derived from an EMBL/GenBank/DDBJ whole genome shotgun (WGS) entry which is preliminary data.</text>
</comment>
<dbReference type="GO" id="GO:0008270">
    <property type="term" value="F:zinc ion binding"/>
    <property type="evidence" value="ECO:0007669"/>
    <property type="project" value="TreeGrafter"/>
</dbReference>
<proteinExistence type="predicted"/>
<dbReference type="InterPro" id="IPR028090">
    <property type="entry name" value="JAB_dom_prok"/>
</dbReference>
<dbReference type="PROSITE" id="PS50249">
    <property type="entry name" value="MPN"/>
    <property type="match status" value="1"/>
</dbReference>
<evidence type="ECO:0000256" key="5">
    <source>
        <dbReference type="ARBA" id="ARBA00023049"/>
    </source>
</evidence>
<dbReference type="Pfam" id="PF14464">
    <property type="entry name" value="Prok-JAB"/>
    <property type="match status" value="1"/>
</dbReference>
<dbReference type="PANTHER" id="PTHR34858:SF1">
    <property type="entry name" value="CYSO-CYSTEINE PEPTIDASE"/>
    <property type="match status" value="1"/>
</dbReference>
<evidence type="ECO:0000256" key="2">
    <source>
        <dbReference type="ARBA" id="ARBA00022723"/>
    </source>
</evidence>
<dbReference type="Gene3D" id="3.40.140.10">
    <property type="entry name" value="Cytidine Deaminase, domain 2"/>
    <property type="match status" value="1"/>
</dbReference>
<dbReference type="FunFam" id="3.40.140.10:FF:000085">
    <property type="entry name" value="Mov34/MPN/PAD-1 family protein"/>
    <property type="match status" value="1"/>
</dbReference>
<name>A0A419F9B9_9BACT</name>
<sequence length="147" mass="17005">MLNIPKRVLDDIYEHARETYPEECCGILVGRDAGKDRFITESHRAENMSKERRHERYLVDERKLIEVIKSVRGSQVDVVGFYHSHPDYPSRPSGFDTESAAWPGYSYLIVSVEADKVVSAQSWQMPDGAESFVEEPMTTDEERRKHE</sequence>
<dbReference type="Proteomes" id="UP000285961">
    <property type="component" value="Unassembled WGS sequence"/>
</dbReference>
<evidence type="ECO:0000313" key="9">
    <source>
        <dbReference type="Proteomes" id="UP000285961"/>
    </source>
</evidence>
<feature type="domain" description="MPN" evidence="7">
    <location>
        <begin position="2"/>
        <end position="138"/>
    </location>
</feature>
<dbReference type="AlphaFoldDB" id="A0A419F9B9"/>
<reference evidence="8 9" key="1">
    <citation type="journal article" date="2017" name="ISME J.">
        <title>Energy and carbon metabolisms in a deep terrestrial subsurface fluid microbial community.</title>
        <authorList>
            <person name="Momper L."/>
            <person name="Jungbluth S.P."/>
            <person name="Lee M.D."/>
            <person name="Amend J.P."/>
        </authorList>
    </citation>
    <scope>NUCLEOTIDE SEQUENCE [LARGE SCALE GENOMIC DNA]</scope>
    <source>
        <strain evidence="8">SURF_17</strain>
    </source>
</reference>
<feature type="region of interest" description="Disordered" evidence="6">
    <location>
        <begin position="128"/>
        <end position="147"/>
    </location>
</feature>
<keyword evidence="5" id="KW-0482">Metalloprotease</keyword>
<dbReference type="PANTHER" id="PTHR34858">
    <property type="entry name" value="CYSO-CYSTEINE PEPTIDASE"/>
    <property type="match status" value="1"/>
</dbReference>
<dbReference type="InterPro" id="IPR051929">
    <property type="entry name" value="VirAsm_ModProt"/>
</dbReference>
<organism evidence="8 9">
    <name type="scientific">Candidatus Abyssobacteria bacterium SURF_17</name>
    <dbReference type="NCBI Taxonomy" id="2093361"/>
    <lineage>
        <taxon>Bacteria</taxon>
        <taxon>Pseudomonadati</taxon>
        <taxon>Candidatus Hydrogenedentota</taxon>
        <taxon>Candidatus Abyssobacteria</taxon>
    </lineage>
</organism>
<evidence type="ECO:0000259" key="7">
    <source>
        <dbReference type="PROSITE" id="PS50249"/>
    </source>
</evidence>
<dbReference type="InterPro" id="IPR037518">
    <property type="entry name" value="MPN"/>
</dbReference>
<dbReference type="SUPFAM" id="SSF102712">
    <property type="entry name" value="JAB1/MPN domain"/>
    <property type="match status" value="1"/>
</dbReference>
<evidence type="ECO:0000256" key="3">
    <source>
        <dbReference type="ARBA" id="ARBA00022801"/>
    </source>
</evidence>
<accession>A0A419F9B9</accession>
<evidence type="ECO:0000313" key="8">
    <source>
        <dbReference type="EMBL" id="RJP75146.1"/>
    </source>
</evidence>
<dbReference type="GO" id="GO:0008235">
    <property type="term" value="F:metalloexopeptidase activity"/>
    <property type="evidence" value="ECO:0007669"/>
    <property type="project" value="TreeGrafter"/>
</dbReference>
<dbReference type="SMART" id="SM00232">
    <property type="entry name" value="JAB_MPN"/>
    <property type="match status" value="1"/>
</dbReference>
<protein>
    <submittedName>
        <fullName evidence="8">M67 family peptidase</fullName>
    </submittedName>
</protein>
<dbReference type="CDD" id="cd08070">
    <property type="entry name" value="MPN_like"/>
    <property type="match status" value="1"/>
</dbReference>